<feature type="binding site" description="covalent" evidence="9">
    <location>
        <position position="69"/>
    </location>
    <ligand>
        <name>heme c</name>
        <dbReference type="ChEBI" id="CHEBI:61717"/>
    </ligand>
</feature>
<dbReference type="PANTHER" id="PTHR10266">
    <property type="entry name" value="CYTOCHROME C1"/>
    <property type="match status" value="1"/>
</dbReference>
<dbReference type="SUPFAM" id="SSF46626">
    <property type="entry name" value="Cytochrome c"/>
    <property type="match status" value="1"/>
</dbReference>
<dbReference type="Pfam" id="PF02167">
    <property type="entry name" value="Cytochrom_C1"/>
    <property type="match status" value="1"/>
</dbReference>
<keyword evidence="8 10" id="KW-0472">Membrane</keyword>
<dbReference type="GO" id="GO:0009055">
    <property type="term" value="F:electron transfer activity"/>
    <property type="evidence" value="ECO:0007669"/>
    <property type="project" value="InterPro"/>
</dbReference>
<evidence type="ECO:0000313" key="14">
    <source>
        <dbReference type="Proteomes" id="UP000321058"/>
    </source>
</evidence>
<evidence type="ECO:0000313" key="13">
    <source>
        <dbReference type="EMBL" id="GEP61982.1"/>
    </source>
</evidence>
<evidence type="ECO:0000256" key="7">
    <source>
        <dbReference type="ARBA" id="ARBA00023004"/>
    </source>
</evidence>
<dbReference type="RefSeq" id="WP_147157253.1">
    <property type="nucleotide sequence ID" value="NZ_BKAJ01000282.1"/>
</dbReference>
<evidence type="ECO:0000256" key="11">
    <source>
        <dbReference type="SAM" id="SignalP"/>
    </source>
</evidence>
<proteinExistence type="predicted"/>
<dbReference type="GO" id="GO:0016020">
    <property type="term" value="C:membrane"/>
    <property type="evidence" value="ECO:0007669"/>
    <property type="project" value="UniProtKB-SubCell"/>
</dbReference>
<feature type="signal peptide" evidence="11">
    <location>
        <begin position="1"/>
        <end position="21"/>
    </location>
</feature>
<dbReference type="InterPro" id="IPR002326">
    <property type="entry name" value="Cyt_c1"/>
</dbReference>
<gene>
    <name evidence="13" type="ORF">RSO01_91480</name>
</gene>
<dbReference type="PANTHER" id="PTHR10266:SF3">
    <property type="entry name" value="CYTOCHROME C1, HEME PROTEIN, MITOCHONDRIAL"/>
    <property type="match status" value="1"/>
</dbReference>
<dbReference type="EMBL" id="BKAJ01000282">
    <property type="protein sequence ID" value="GEP61982.1"/>
    <property type="molecule type" value="Genomic_DNA"/>
</dbReference>
<feature type="chain" id="PRO_5022167471" description="Cytochrome c1" evidence="11">
    <location>
        <begin position="22"/>
        <end position="266"/>
    </location>
</feature>
<protein>
    <recommendedName>
        <fullName evidence="2">Cytochrome c1</fullName>
    </recommendedName>
</protein>
<keyword evidence="5 9" id="KW-0479">Metal-binding</keyword>
<accession>A0A512NSV3</accession>
<comment type="subcellular location">
    <subcellularLocation>
        <location evidence="1">Membrane</location>
    </subcellularLocation>
</comment>
<evidence type="ECO:0000256" key="10">
    <source>
        <dbReference type="SAM" id="Phobius"/>
    </source>
</evidence>
<dbReference type="PROSITE" id="PS51007">
    <property type="entry name" value="CYTC"/>
    <property type="match status" value="1"/>
</dbReference>
<organism evidence="13 14">
    <name type="scientific">Reyranella soli</name>
    <dbReference type="NCBI Taxonomy" id="1230389"/>
    <lineage>
        <taxon>Bacteria</taxon>
        <taxon>Pseudomonadati</taxon>
        <taxon>Pseudomonadota</taxon>
        <taxon>Alphaproteobacteria</taxon>
        <taxon>Hyphomicrobiales</taxon>
        <taxon>Reyranellaceae</taxon>
        <taxon>Reyranella</taxon>
    </lineage>
</organism>
<keyword evidence="7 9" id="KW-0408">Iron</keyword>
<dbReference type="OrthoDB" id="9808471at2"/>
<evidence type="ECO:0000256" key="3">
    <source>
        <dbReference type="ARBA" id="ARBA00022617"/>
    </source>
</evidence>
<feature type="transmembrane region" description="Helical" evidence="10">
    <location>
        <begin position="239"/>
        <end position="257"/>
    </location>
</feature>
<keyword evidence="4 10" id="KW-0812">Transmembrane</keyword>
<evidence type="ECO:0000256" key="9">
    <source>
        <dbReference type="PIRSR" id="PIRSR602326-1"/>
    </source>
</evidence>
<dbReference type="GO" id="GO:0046872">
    <property type="term" value="F:metal ion binding"/>
    <property type="evidence" value="ECO:0007669"/>
    <property type="project" value="UniProtKB-KW"/>
</dbReference>
<keyword evidence="3 9" id="KW-0349">Heme</keyword>
<dbReference type="Proteomes" id="UP000321058">
    <property type="component" value="Unassembled WGS sequence"/>
</dbReference>
<evidence type="ECO:0000256" key="8">
    <source>
        <dbReference type="ARBA" id="ARBA00023136"/>
    </source>
</evidence>
<name>A0A512NSV3_9HYPH</name>
<evidence type="ECO:0000259" key="12">
    <source>
        <dbReference type="PROSITE" id="PS51007"/>
    </source>
</evidence>
<keyword evidence="14" id="KW-1185">Reference proteome</keyword>
<dbReference type="Gene3D" id="1.20.5.100">
    <property type="entry name" value="Cytochrome c1, transmembrane anchor, C-terminal"/>
    <property type="match status" value="1"/>
</dbReference>
<keyword evidence="11" id="KW-0732">Signal</keyword>
<reference evidence="13 14" key="1">
    <citation type="submission" date="2019-07" db="EMBL/GenBank/DDBJ databases">
        <title>Whole genome shotgun sequence of Reyranella soli NBRC 108950.</title>
        <authorList>
            <person name="Hosoyama A."/>
            <person name="Uohara A."/>
            <person name="Ohji S."/>
            <person name="Ichikawa N."/>
        </authorList>
    </citation>
    <scope>NUCLEOTIDE SEQUENCE [LARGE SCALE GENOMIC DNA]</scope>
    <source>
        <strain evidence="13 14">NBRC 108950</strain>
    </source>
</reference>
<feature type="domain" description="Cytochrome c" evidence="12">
    <location>
        <begin position="53"/>
        <end position="229"/>
    </location>
</feature>
<dbReference type="GO" id="GO:0020037">
    <property type="term" value="F:heme binding"/>
    <property type="evidence" value="ECO:0007669"/>
    <property type="project" value="InterPro"/>
</dbReference>
<evidence type="ECO:0000256" key="4">
    <source>
        <dbReference type="ARBA" id="ARBA00022692"/>
    </source>
</evidence>
<keyword evidence="6 10" id="KW-1133">Transmembrane helix</keyword>
<evidence type="ECO:0000256" key="2">
    <source>
        <dbReference type="ARBA" id="ARBA00016165"/>
    </source>
</evidence>
<feature type="binding site" description="covalent" evidence="9">
    <location>
        <position position="70"/>
    </location>
    <ligand>
        <name>heme c</name>
        <dbReference type="ChEBI" id="CHEBI:61717"/>
    </ligand>
</feature>
<comment type="caution">
    <text evidence="13">The sequence shown here is derived from an EMBL/GenBank/DDBJ whole genome shotgun (WGS) entry which is preliminary data.</text>
</comment>
<evidence type="ECO:0000256" key="6">
    <source>
        <dbReference type="ARBA" id="ARBA00022989"/>
    </source>
</evidence>
<dbReference type="InterPro" id="IPR009056">
    <property type="entry name" value="Cyt_c-like_dom"/>
</dbReference>
<evidence type="ECO:0000256" key="1">
    <source>
        <dbReference type="ARBA" id="ARBA00004370"/>
    </source>
</evidence>
<evidence type="ECO:0000256" key="5">
    <source>
        <dbReference type="ARBA" id="ARBA00022723"/>
    </source>
</evidence>
<feature type="binding site" description="covalent" evidence="9">
    <location>
        <position position="195"/>
    </location>
    <ligand>
        <name>heme c</name>
        <dbReference type="ChEBI" id="CHEBI:61717"/>
    </ligand>
</feature>
<comment type="cofactor">
    <cofactor evidence="9">
        <name>heme c</name>
        <dbReference type="ChEBI" id="CHEBI:61717"/>
    </cofactor>
    <text evidence="9">Binds 1 heme c group covalently per subunit.</text>
</comment>
<dbReference type="InterPro" id="IPR036909">
    <property type="entry name" value="Cyt_c-like_dom_sf"/>
</dbReference>
<dbReference type="PRINTS" id="PR00603">
    <property type="entry name" value="CYTOCHROMEC1"/>
</dbReference>
<sequence length="266" mass="29398">MRKSIVTGAIALAALAAGAFAAYGESVSASESEQHPPKRHWHFEGPFGTYDRAAAQRGYQVYHEVCAACHSLSLLAYRNLMELGLSENQVKDLIKDIQVPDLNDDGQPIERPARLSDRFKKPFPNTAAAAAANNGKAPPDLSVIVKAREEGPDYIHALLTGYVPFDKLTPKQIKEFDVTKDDNFNKYFPGHKIGMPPPLADDKVTYVDGTKATTDQEASDVVEFLAWASEPHMEDRKRTGVRVILFLLAMAGLMYAVKRSVWSDKH</sequence>
<dbReference type="AlphaFoldDB" id="A0A512NSV3"/>
<feature type="binding site" description="covalent" evidence="9">
    <location>
        <position position="66"/>
    </location>
    <ligand>
        <name>heme c</name>
        <dbReference type="ChEBI" id="CHEBI:61717"/>
    </ligand>
</feature>
<dbReference type="Gene3D" id="1.10.760.10">
    <property type="entry name" value="Cytochrome c-like domain"/>
    <property type="match status" value="1"/>
</dbReference>